<keyword evidence="3" id="KW-0805">Transcription regulation</keyword>
<dbReference type="Gene3D" id="1.10.8.60">
    <property type="match status" value="1"/>
</dbReference>
<dbReference type="InterPro" id="IPR002197">
    <property type="entry name" value="HTH_Fis"/>
</dbReference>
<evidence type="ECO:0000256" key="3">
    <source>
        <dbReference type="ARBA" id="ARBA00023015"/>
    </source>
</evidence>
<name>A0AAP6JFB7_9GAMM</name>
<evidence type="ECO:0000313" key="8">
    <source>
        <dbReference type="EMBL" id="MEA5445099.1"/>
    </source>
</evidence>
<dbReference type="CDD" id="cd00009">
    <property type="entry name" value="AAA"/>
    <property type="match status" value="1"/>
</dbReference>
<dbReference type="SUPFAM" id="SSF46689">
    <property type="entry name" value="Homeodomain-like"/>
    <property type="match status" value="1"/>
</dbReference>
<dbReference type="Pfam" id="PF00158">
    <property type="entry name" value="Sigma54_activat"/>
    <property type="match status" value="1"/>
</dbReference>
<dbReference type="GO" id="GO:0005524">
    <property type="term" value="F:ATP binding"/>
    <property type="evidence" value="ECO:0007669"/>
    <property type="project" value="UniProtKB-KW"/>
</dbReference>
<dbReference type="InterPro" id="IPR025943">
    <property type="entry name" value="Sigma_54_int_dom_ATP-bd_2"/>
</dbReference>
<evidence type="ECO:0000256" key="6">
    <source>
        <dbReference type="SAM" id="MobiDB-lite"/>
    </source>
</evidence>
<dbReference type="GO" id="GO:0043565">
    <property type="term" value="F:sequence-specific DNA binding"/>
    <property type="evidence" value="ECO:0007669"/>
    <property type="project" value="InterPro"/>
</dbReference>
<evidence type="ECO:0000259" key="7">
    <source>
        <dbReference type="PROSITE" id="PS50045"/>
    </source>
</evidence>
<keyword evidence="5" id="KW-0804">Transcription</keyword>
<dbReference type="InterPro" id="IPR003593">
    <property type="entry name" value="AAA+_ATPase"/>
</dbReference>
<dbReference type="PROSITE" id="PS00688">
    <property type="entry name" value="SIGMA54_INTERACT_3"/>
    <property type="match status" value="1"/>
</dbReference>
<dbReference type="PRINTS" id="PR01590">
    <property type="entry name" value="HTHFIS"/>
</dbReference>
<dbReference type="InterPro" id="IPR002078">
    <property type="entry name" value="Sigma_54_int"/>
</dbReference>
<organism evidence="8 9">
    <name type="scientific">Natronospira elongata</name>
    <dbReference type="NCBI Taxonomy" id="3110268"/>
    <lineage>
        <taxon>Bacteria</taxon>
        <taxon>Pseudomonadati</taxon>
        <taxon>Pseudomonadota</taxon>
        <taxon>Gammaproteobacteria</taxon>
        <taxon>Natronospirales</taxon>
        <taxon>Natronospiraceae</taxon>
        <taxon>Natronospira</taxon>
    </lineage>
</organism>
<reference evidence="8 9" key="1">
    <citation type="submission" date="2023-12" db="EMBL/GenBank/DDBJ databases">
        <title>Whole-genome sequencing of halo(alkali)philic microorganisms from hypersaline lakes.</title>
        <authorList>
            <person name="Sorokin D.Y."/>
            <person name="Merkel A.Y."/>
            <person name="Messina E."/>
            <person name="Yakimov M."/>
        </authorList>
    </citation>
    <scope>NUCLEOTIDE SEQUENCE [LARGE SCALE GENOMIC DNA]</scope>
    <source>
        <strain evidence="8 9">AB-CW1</strain>
    </source>
</reference>
<dbReference type="Pfam" id="PF25601">
    <property type="entry name" value="AAA_lid_14"/>
    <property type="match status" value="1"/>
</dbReference>
<dbReference type="Gene3D" id="1.10.10.60">
    <property type="entry name" value="Homeodomain-like"/>
    <property type="match status" value="1"/>
</dbReference>
<feature type="domain" description="Sigma-54 factor interaction" evidence="7">
    <location>
        <begin position="10"/>
        <end position="240"/>
    </location>
</feature>
<dbReference type="Gene3D" id="3.40.50.300">
    <property type="entry name" value="P-loop containing nucleotide triphosphate hydrolases"/>
    <property type="match status" value="1"/>
</dbReference>
<dbReference type="NCBIfam" id="TIGR02974">
    <property type="entry name" value="phageshock_pspF"/>
    <property type="match status" value="1"/>
</dbReference>
<dbReference type="PANTHER" id="PTHR32071:SF38">
    <property type="entry name" value="PSP OPERON TRANSCRIPTIONAL ACTIVATOR"/>
    <property type="match status" value="1"/>
</dbReference>
<comment type="caution">
    <text evidence="8">The sequence shown here is derived from an EMBL/GenBank/DDBJ whole genome shotgun (WGS) entry which is preliminary data.</text>
</comment>
<dbReference type="RefSeq" id="WP_346050730.1">
    <property type="nucleotide sequence ID" value="NZ_JAYGII010000006.1"/>
</dbReference>
<dbReference type="InterPro" id="IPR014317">
    <property type="entry name" value="Transcription_activator_PspF"/>
</dbReference>
<dbReference type="InterPro" id="IPR027417">
    <property type="entry name" value="P-loop_NTPase"/>
</dbReference>
<keyword evidence="9" id="KW-1185">Reference proteome</keyword>
<dbReference type="Pfam" id="PF02954">
    <property type="entry name" value="HTH_8"/>
    <property type="match status" value="1"/>
</dbReference>
<feature type="region of interest" description="Disordered" evidence="6">
    <location>
        <begin position="263"/>
        <end position="289"/>
    </location>
</feature>
<dbReference type="PROSITE" id="PS00676">
    <property type="entry name" value="SIGMA54_INTERACT_2"/>
    <property type="match status" value="1"/>
</dbReference>
<dbReference type="PROSITE" id="PS50045">
    <property type="entry name" value="SIGMA54_INTERACT_4"/>
    <property type="match status" value="1"/>
</dbReference>
<dbReference type="InterPro" id="IPR025944">
    <property type="entry name" value="Sigma_54_int_dom_CS"/>
</dbReference>
<dbReference type="PANTHER" id="PTHR32071">
    <property type="entry name" value="TRANSCRIPTIONAL REGULATORY PROTEIN"/>
    <property type="match status" value="1"/>
</dbReference>
<keyword evidence="2" id="KW-0067">ATP-binding</keyword>
<evidence type="ECO:0000256" key="1">
    <source>
        <dbReference type="ARBA" id="ARBA00022741"/>
    </source>
</evidence>
<accession>A0AAP6JFB7</accession>
<dbReference type="Proteomes" id="UP001302316">
    <property type="component" value="Unassembled WGS sequence"/>
</dbReference>
<evidence type="ECO:0000313" key="9">
    <source>
        <dbReference type="Proteomes" id="UP001302316"/>
    </source>
</evidence>
<evidence type="ECO:0000256" key="4">
    <source>
        <dbReference type="ARBA" id="ARBA00023125"/>
    </source>
</evidence>
<keyword evidence="1" id="KW-0547">Nucleotide-binding</keyword>
<keyword evidence="4" id="KW-0238">DNA-binding</keyword>
<dbReference type="SUPFAM" id="SSF52540">
    <property type="entry name" value="P-loop containing nucleoside triphosphate hydrolases"/>
    <property type="match status" value="1"/>
</dbReference>
<dbReference type="InterPro" id="IPR009057">
    <property type="entry name" value="Homeodomain-like_sf"/>
</dbReference>
<sequence>MNQAGGHGTPLGESRVFLETLEHASRAARLDKPVLVIGERGSGKELIAERLHFLSARWDGPLLRLNCATLSESLLETELFGHEAGAFTGANRRHAGRFERADGGTLFLDELATISQRMQEQLLRAVEYGEFERVGGSEMQQADVRVIAATNADLPAMARRGEFRPDLLDRLAFDVIRVPPLRERPEDIPLLAEHFAMGMTRELGRPFFPGFAQSAREALLAHRWPGNVRELKNAVERSLYRHPDPEEPVEEIVLHPFGSPWGEAGTISDANPEPPTAAPRDAEHPTTLPDNLDQALAEQEREWIRQALSACQGSQAAAARRLGLSYDQLRARLRKHDIRP</sequence>
<dbReference type="AlphaFoldDB" id="A0AAP6JFB7"/>
<dbReference type="FunFam" id="3.40.50.300:FF:000006">
    <property type="entry name" value="DNA-binding transcriptional regulator NtrC"/>
    <property type="match status" value="1"/>
</dbReference>
<protein>
    <submittedName>
        <fullName evidence="8">Phage shock protein operon transcriptional activator</fullName>
    </submittedName>
</protein>
<evidence type="ECO:0000256" key="2">
    <source>
        <dbReference type="ARBA" id="ARBA00022840"/>
    </source>
</evidence>
<dbReference type="EMBL" id="JAYGII010000006">
    <property type="protein sequence ID" value="MEA5445099.1"/>
    <property type="molecule type" value="Genomic_DNA"/>
</dbReference>
<evidence type="ECO:0000256" key="5">
    <source>
        <dbReference type="ARBA" id="ARBA00023163"/>
    </source>
</evidence>
<proteinExistence type="predicted"/>
<dbReference type="SMART" id="SM00382">
    <property type="entry name" value="AAA"/>
    <property type="match status" value="1"/>
</dbReference>
<gene>
    <name evidence="8" type="primary">pspF</name>
    <name evidence="8" type="ORF">VCB98_04600</name>
</gene>
<dbReference type="InterPro" id="IPR058031">
    <property type="entry name" value="AAA_lid_NorR"/>
</dbReference>
<dbReference type="GO" id="GO:0006355">
    <property type="term" value="P:regulation of DNA-templated transcription"/>
    <property type="evidence" value="ECO:0007669"/>
    <property type="project" value="InterPro"/>
</dbReference>